<dbReference type="PATRIC" id="fig|935198.13.peg.780"/>
<name>B2TLT7_CLOBB</name>
<accession>U4PDE1</accession>
<dbReference type="KEGG" id="cbk:CLL_A0831"/>
<proteinExistence type="predicted"/>
<dbReference type="NCBIfam" id="TIGR03590">
    <property type="entry name" value="PseG"/>
    <property type="match status" value="1"/>
</dbReference>
<dbReference type="GO" id="GO:0016757">
    <property type="term" value="F:glycosyltransferase activity"/>
    <property type="evidence" value="ECO:0007669"/>
    <property type="project" value="TreeGrafter"/>
</dbReference>
<dbReference type="Gene3D" id="3.40.50.2000">
    <property type="entry name" value="Glycogen Phosphorylase B"/>
    <property type="match status" value="1"/>
</dbReference>
<evidence type="ECO:0000313" key="3">
    <source>
        <dbReference type="EMBL" id="ACD24815.1"/>
    </source>
</evidence>
<feature type="binding site" evidence="2">
    <location>
        <position position="248"/>
    </location>
    <ligand>
        <name>substrate</name>
    </ligand>
</feature>
<dbReference type="Gene3D" id="3.40.50.11190">
    <property type="match status" value="1"/>
</dbReference>
<reference evidence="3" key="1">
    <citation type="submission" date="2009-06" db="EMBL/GenBank/DDBJ databases">
        <authorList>
            <consortium name="US DOE Joint Genome Institute (JGI-PGF)"/>
            <person name="Lucas S."/>
            <person name="Copeland A."/>
            <person name="Lapidus A."/>
            <person name="Glavina del Rio T."/>
            <person name="Dalin E."/>
            <person name="Tice H."/>
            <person name="Bruce D."/>
            <person name="Goodwin L."/>
            <person name="Pitluck S."/>
            <person name="Kyrpides N."/>
            <person name="Mavromatis K."/>
            <person name="Ivanova N."/>
            <person name="Saunders E."/>
            <person name="Brettin T."/>
            <person name="Detter J.C."/>
            <person name="Han C."/>
            <person name="Larimer F."/>
            <person name="Land M."/>
            <person name="Hauser L."/>
            <person name="Markowitz V."/>
            <person name="Cheng J.-F."/>
            <person name="Hugenholtz P."/>
            <person name="Woyke T."/>
            <person name="Wu D."/>
            <person name="Gronow S."/>
            <person name="Klenk H.-P."/>
            <person name="Eisen J.A."/>
        </authorList>
    </citation>
    <scope>NUCLEOTIDE SEQUENCE</scope>
    <source>
        <strain evidence="3">Eklund 17B</strain>
    </source>
</reference>
<dbReference type="AlphaFoldDB" id="B2TLT7"/>
<gene>
    <name evidence="3" type="ordered locus">CLL_A0831</name>
</gene>
<organism evidence="3">
    <name type="scientific">Clostridium botulinum (strain Eklund 17B / Type B)</name>
    <dbReference type="NCBI Taxonomy" id="935198"/>
    <lineage>
        <taxon>Bacteria</taxon>
        <taxon>Bacillati</taxon>
        <taxon>Bacillota</taxon>
        <taxon>Clostridia</taxon>
        <taxon>Eubacteriales</taxon>
        <taxon>Clostridiaceae</taxon>
        <taxon>Clostridium</taxon>
    </lineage>
</organism>
<evidence type="ECO:0000256" key="1">
    <source>
        <dbReference type="PIRSR" id="PIRSR620023-1"/>
    </source>
</evidence>
<feature type="binding site" evidence="2">
    <location>
        <position position="151"/>
    </location>
    <ligand>
        <name>substrate</name>
    </ligand>
</feature>
<reference evidence="3" key="2">
    <citation type="submission" date="2009-08" db="EMBL/GenBank/DDBJ databases">
        <authorList>
            <person name="Shrivastava S."/>
            <person name="Brinkac L.M."/>
            <person name="Dodson R.J."/>
            <person name="Harkins D.M."/>
            <person name="Durkin A.S."/>
            <person name="Sutton G."/>
        </authorList>
    </citation>
    <scope>NUCLEOTIDE SEQUENCE</scope>
    <source>
        <strain evidence="3">Eklund 17B</strain>
    </source>
</reference>
<protein>
    <submittedName>
        <fullName evidence="3">Glycosyltransferase</fullName>
    </submittedName>
</protein>
<dbReference type="HOGENOM" id="CLU_023406_1_0_9"/>
<sequence>MKIAIYTNGGTTIGMGHIMRMLALAKELSFNNDVIFICKTHKDNPYKYRAGLEKVKEQGFNVVEVCEQNFMNEIKNIKADCIITDSYDVNEEYFNIVKKHFKYSGCIDDINTCNYFNVDFLINLNIYAKKLNYKTNNDTKLLLGSNYVLLRDEFRNLHNLSKNINSVIKKIFITVGGSDNSNFTEDIIKKLNGFDYELHIIVGAEFIYIDKLKAYENDKIKLHFNANMVQLMCECDVAISSCGSTLYELASCGTPTLGIIVADNQKLAAEAMNSLGIIKYTEIDDIYLNLLELSYDKRCLMSKKASKIVDGNGVIRLAEYINSLEDV</sequence>
<evidence type="ECO:0000256" key="2">
    <source>
        <dbReference type="PIRSR" id="PIRSR620023-2"/>
    </source>
</evidence>
<dbReference type="InterPro" id="IPR020023">
    <property type="entry name" value="PseG"/>
</dbReference>
<dbReference type="PANTHER" id="PTHR21015:SF22">
    <property type="entry name" value="GLYCOSYLTRANSFERASE"/>
    <property type="match status" value="1"/>
</dbReference>
<dbReference type="PANTHER" id="PTHR21015">
    <property type="entry name" value="UDP-N-ACETYLGLUCOSAMINE--N-ACETYLMURAMYL-(PENTAPEPTIDE) PYROPHOSPHORYL-UNDECAPRENOL N-ACETYLGLUCOSAMINE TRANSFERASE 1"/>
    <property type="match status" value="1"/>
</dbReference>
<dbReference type="SUPFAM" id="SSF53756">
    <property type="entry name" value="UDP-Glycosyltransferase/glycogen phosphorylase"/>
    <property type="match status" value="1"/>
</dbReference>
<dbReference type="EMBL" id="CP001056">
    <property type="protein sequence ID" value="ACD24815.1"/>
    <property type="molecule type" value="Genomic_DNA"/>
</dbReference>
<feature type="active site" description="Proton acceptor" evidence="1">
    <location>
        <position position="17"/>
    </location>
</feature>
<accession>B2TLT7</accession>